<accession>X0YVV7</accession>
<sequence length="71" mass="8094">IKEKGLTMVETRDKVRGILGKELKWHLVPIRLEPDVYDKLVQIAPDGDVSKLLRQTVEKLLPEMSPSIIES</sequence>
<dbReference type="AlphaFoldDB" id="X0YVV7"/>
<feature type="non-terminal residue" evidence="1">
    <location>
        <position position="1"/>
    </location>
</feature>
<protein>
    <submittedName>
        <fullName evidence="1">Uncharacterized protein</fullName>
    </submittedName>
</protein>
<gene>
    <name evidence="1" type="ORF">S01H1_82580</name>
</gene>
<reference evidence="1" key="1">
    <citation type="journal article" date="2014" name="Front. Microbiol.">
        <title>High frequency of phylogenetically diverse reductive dehalogenase-homologous genes in deep subseafloor sedimentary metagenomes.</title>
        <authorList>
            <person name="Kawai M."/>
            <person name="Futagami T."/>
            <person name="Toyoda A."/>
            <person name="Takaki Y."/>
            <person name="Nishi S."/>
            <person name="Hori S."/>
            <person name="Arai W."/>
            <person name="Tsubouchi T."/>
            <person name="Morono Y."/>
            <person name="Uchiyama I."/>
            <person name="Ito T."/>
            <person name="Fujiyama A."/>
            <person name="Inagaki F."/>
            <person name="Takami H."/>
        </authorList>
    </citation>
    <scope>NUCLEOTIDE SEQUENCE</scope>
    <source>
        <strain evidence="1">Expedition CK06-06</strain>
    </source>
</reference>
<dbReference type="EMBL" id="BARS01055996">
    <property type="protein sequence ID" value="GAG50767.1"/>
    <property type="molecule type" value="Genomic_DNA"/>
</dbReference>
<name>X0YVV7_9ZZZZ</name>
<comment type="caution">
    <text evidence="1">The sequence shown here is derived from an EMBL/GenBank/DDBJ whole genome shotgun (WGS) entry which is preliminary data.</text>
</comment>
<organism evidence="1">
    <name type="scientific">marine sediment metagenome</name>
    <dbReference type="NCBI Taxonomy" id="412755"/>
    <lineage>
        <taxon>unclassified sequences</taxon>
        <taxon>metagenomes</taxon>
        <taxon>ecological metagenomes</taxon>
    </lineage>
</organism>
<evidence type="ECO:0000313" key="1">
    <source>
        <dbReference type="EMBL" id="GAG50767.1"/>
    </source>
</evidence>
<proteinExistence type="predicted"/>